<feature type="signal peptide" evidence="8">
    <location>
        <begin position="1"/>
        <end position="23"/>
    </location>
</feature>
<evidence type="ECO:0000256" key="2">
    <source>
        <dbReference type="ARBA" id="ARBA00022692"/>
    </source>
</evidence>
<comment type="subcellular location">
    <subcellularLocation>
        <location evidence="1">Membrane</location>
        <topology evidence="1">Multi-pass membrane protein</topology>
    </subcellularLocation>
</comment>
<dbReference type="InterPro" id="IPR003834">
    <property type="entry name" value="Cyt_c_assmbl_TM_dom"/>
</dbReference>
<dbReference type="Pfam" id="PF13899">
    <property type="entry name" value="Thioredoxin_7"/>
    <property type="match status" value="1"/>
</dbReference>
<dbReference type="Pfam" id="PF02683">
    <property type="entry name" value="DsbD_TM"/>
    <property type="match status" value="1"/>
</dbReference>
<dbReference type="SUPFAM" id="SSF52833">
    <property type="entry name" value="Thioredoxin-like"/>
    <property type="match status" value="1"/>
</dbReference>
<dbReference type="RefSeq" id="WP_003012676.1">
    <property type="nucleotide sequence ID" value="NZ_JBHUPA010000007.1"/>
</dbReference>
<evidence type="ECO:0000256" key="1">
    <source>
        <dbReference type="ARBA" id="ARBA00004141"/>
    </source>
</evidence>
<evidence type="ECO:0000256" key="7">
    <source>
        <dbReference type="SAM" id="Phobius"/>
    </source>
</evidence>
<evidence type="ECO:0000313" key="11">
    <source>
        <dbReference type="Proteomes" id="UP001597560"/>
    </source>
</evidence>
<comment type="caution">
    <text evidence="10">The sequence shown here is derived from an EMBL/GenBank/DDBJ whole genome shotgun (WGS) entry which is preliminary data.</text>
</comment>
<feature type="transmembrane region" description="Helical" evidence="7">
    <location>
        <begin position="80"/>
        <end position="104"/>
    </location>
</feature>
<feature type="transmembrane region" description="Helical" evidence="7">
    <location>
        <begin position="346"/>
        <end position="365"/>
    </location>
</feature>
<name>A0ABW6B0P2_9SPHI</name>
<dbReference type="PANTHER" id="PTHR32234:SF0">
    <property type="entry name" value="THIOL:DISULFIDE INTERCHANGE PROTEIN DSBD"/>
    <property type="match status" value="1"/>
</dbReference>
<dbReference type="Proteomes" id="UP001597560">
    <property type="component" value="Unassembled WGS sequence"/>
</dbReference>
<keyword evidence="8" id="KW-0732">Signal</keyword>
<feature type="domain" description="Cytochrome C biogenesis protein transmembrane" evidence="9">
    <location>
        <begin position="81"/>
        <end position="295"/>
    </location>
</feature>
<evidence type="ECO:0000256" key="8">
    <source>
        <dbReference type="SAM" id="SignalP"/>
    </source>
</evidence>
<feature type="transmembrane region" description="Helical" evidence="7">
    <location>
        <begin position="125"/>
        <end position="148"/>
    </location>
</feature>
<evidence type="ECO:0000256" key="3">
    <source>
        <dbReference type="ARBA" id="ARBA00022748"/>
    </source>
</evidence>
<protein>
    <submittedName>
        <fullName evidence="10">Protein-disulfide reductase DsbD family protein</fullName>
    </submittedName>
</protein>
<feature type="transmembrane region" description="Helical" evidence="7">
    <location>
        <begin position="272"/>
        <end position="289"/>
    </location>
</feature>
<gene>
    <name evidence="10" type="ORF">ACFS6J_14765</name>
</gene>
<feature type="transmembrane region" description="Helical" evidence="7">
    <location>
        <begin position="201"/>
        <end position="228"/>
    </location>
</feature>
<evidence type="ECO:0000259" key="9">
    <source>
        <dbReference type="Pfam" id="PF02683"/>
    </source>
</evidence>
<evidence type="ECO:0000256" key="4">
    <source>
        <dbReference type="ARBA" id="ARBA00022989"/>
    </source>
</evidence>
<keyword evidence="5 7" id="KW-0472">Membrane</keyword>
<keyword evidence="4 7" id="KW-1133">Transmembrane helix</keyword>
<feature type="transmembrane region" description="Helical" evidence="7">
    <location>
        <begin position="160"/>
        <end position="180"/>
    </location>
</feature>
<proteinExistence type="predicted"/>
<evidence type="ECO:0000256" key="5">
    <source>
        <dbReference type="ARBA" id="ARBA00023136"/>
    </source>
</evidence>
<dbReference type="Gene3D" id="3.40.30.10">
    <property type="entry name" value="Glutaredoxin"/>
    <property type="match status" value="1"/>
</dbReference>
<dbReference type="InterPro" id="IPR036249">
    <property type="entry name" value="Thioredoxin-like_sf"/>
</dbReference>
<sequence length="558" mass="60900">MKLIAKIITILFISGLMSVTANAQTDSLVSYDEVEFTEITGQQTVQQDSIAPSADPKTSVSEGKEATLQKNETTTDTGSLWAIFIAGFIGGFAALLMPCIFPMLPLTVSFFTKSGHTKGRAVTQAMIYGLSIILIYVLLGILITVIFGADALNSLSTNGIFNFAFFALLVVFAFSFFGAFELSLPASLANKLDRKADRGGLLGLFFMAATLAVVSFSCTGPIIGTLLVQAATMGELLGPAIGMLGFALALAIPFTLFAMFPSLLKSLPSSGGWLNSVKITLGFLELALALKFLSNVDLAYHWNWFDREVFLALWIIIFGYLGFYLLGKLRFPGDSPAVNISLPRMVLSMVVLAFTLYMVPGLWGAPLKSISAFLPPQATQDFDLYTPSLSGTQASHSTGSKAHKYSDIFHAPLNLNVFFDYDEGMEYAKKAGKPVMLDFTGHACVNCRKMEASVWSDKDVLRLLNEELVIIQLYVDDKTALPQAEQSVSSFSGKNIRTIGNKWSDFQASRYNANSQPFYVLLNPANEEILVNPIGADYDPKSYHSFLQSAIDRYKSKN</sequence>
<accession>A0ABW6B0P2</accession>
<feature type="compositionally biased region" description="Polar residues" evidence="6">
    <location>
        <begin position="46"/>
        <end position="61"/>
    </location>
</feature>
<organism evidence="10 11">
    <name type="scientific">Olivibacter jilunii</name>
    <dbReference type="NCBI Taxonomy" id="985016"/>
    <lineage>
        <taxon>Bacteria</taxon>
        <taxon>Pseudomonadati</taxon>
        <taxon>Bacteroidota</taxon>
        <taxon>Sphingobacteriia</taxon>
        <taxon>Sphingobacteriales</taxon>
        <taxon>Sphingobacteriaceae</taxon>
        <taxon>Olivibacter</taxon>
    </lineage>
</organism>
<dbReference type="PANTHER" id="PTHR32234">
    <property type="entry name" value="THIOL:DISULFIDE INTERCHANGE PROTEIN DSBD"/>
    <property type="match status" value="1"/>
</dbReference>
<feature type="transmembrane region" description="Helical" evidence="7">
    <location>
        <begin position="309"/>
        <end position="326"/>
    </location>
</feature>
<feature type="transmembrane region" description="Helical" evidence="7">
    <location>
        <begin position="240"/>
        <end position="260"/>
    </location>
</feature>
<keyword evidence="3" id="KW-0201">Cytochrome c-type biogenesis</keyword>
<evidence type="ECO:0000313" key="10">
    <source>
        <dbReference type="EMBL" id="MFD2963060.1"/>
    </source>
</evidence>
<reference evidence="11" key="1">
    <citation type="journal article" date="2019" name="Int. J. Syst. Evol. Microbiol.">
        <title>The Global Catalogue of Microorganisms (GCM) 10K type strain sequencing project: providing services to taxonomists for standard genome sequencing and annotation.</title>
        <authorList>
            <consortium name="The Broad Institute Genomics Platform"/>
            <consortium name="The Broad Institute Genome Sequencing Center for Infectious Disease"/>
            <person name="Wu L."/>
            <person name="Ma J."/>
        </authorList>
    </citation>
    <scope>NUCLEOTIDE SEQUENCE [LARGE SCALE GENOMIC DNA]</scope>
    <source>
        <strain evidence="11">KCTC 23098</strain>
    </source>
</reference>
<dbReference type="EMBL" id="JBHUPA010000007">
    <property type="protein sequence ID" value="MFD2963060.1"/>
    <property type="molecule type" value="Genomic_DNA"/>
</dbReference>
<feature type="region of interest" description="Disordered" evidence="6">
    <location>
        <begin position="46"/>
        <end position="71"/>
    </location>
</feature>
<evidence type="ECO:0000256" key="6">
    <source>
        <dbReference type="SAM" id="MobiDB-lite"/>
    </source>
</evidence>
<keyword evidence="2 7" id="KW-0812">Transmembrane</keyword>
<feature type="chain" id="PRO_5045104888" evidence="8">
    <location>
        <begin position="24"/>
        <end position="558"/>
    </location>
</feature>
<keyword evidence="11" id="KW-1185">Reference proteome</keyword>